<comment type="similarity">
    <text evidence="3">Belongs to the guanylate kinase family.</text>
</comment>
<dbReference type="InterPro" id="IPR008145">
    <property type="entry name" value="GK/Ca_channel_bsu"/>
</dbReference>
<dbReference type="Gene3D" id="3.30.63.10">
    <property type="entry name" value="Guanylate Kinase phosphate binding domain"/>
    <property type="match status" value="1"/>
</dbReference>
<dbReference type="PANTHER" id="PTHR23117">
    <property type="entry name" value="GUANYLATE KINASE-RELATED"/>
    <property type="match status" value="1"/>
</dbReference>
<dbReference type="GO" id="GO:0004385">
    <property type="term" value="F:GMP kinase activity"/>
    <property type="evidence" value="ECO:0007669"/>
    <property type="project" value="UniProtKB-EC"/>
</dbReference>
<dbReference type="Gene3D" id="3.40.50.300">
    <property type="entry name" value="P-loop containing nucleotide triphosphate hydrolases"/>
    <property type="match status" value="1"/>
</dbReference>
<keyword evidence="15" id="KW-1185">Reference proteome</keyword>
<evidence type="ECO:0000256" key="5">
    <source>
        <dbReference type="ARBA" id="ARBA00016296"/>
    </source>
</evidence>
<protein>
    <recommendedName>
        <fullName evidence="5">Guanylate kinase</fullName>
        <ecNumber evidence="4">2.7.4.8</ecNumber>
    </recommendedName>
    <alternativeName>
        <fullName evidence="11">GMP kinase</fullName>
    </alternativeName>
</protein>
<dbReference type="AlphaFoldDB" id="U5NCN9"/>
<organism evidence="14 15">
    <name type="scientific">Mycoplasma parvum str. Indiana</name>
    <dbReference type="NCBI Taxonomy" id="1403316"/>
    <lineage>
        <taxon>Bacteria</taxon>
        <taxon>Bacillati</taxon>
        <taxon>Mycoplasmatota</taxon>
        <taxon>Mollicutes</taxon>
        <taxon>Mycoplasmataceae</taxon>
        <taxon>Mycoplasma</taxon>
    </lineage>
</organism>
<name>U5NCN9_9MOLU</name>
<reference evidence="14 15" key="1">
    <citation type="journal article" date="2013" name="Genome Announc.">
        <title>Genome Sequence of Mycoplasma parvum (Formerly Eperythrozoon parvum), a Diminutive Hemoplasma of the Pig.</title>
        <authorList>
            <person name="do Nascimento N.C."/>
            <person name="Dos Santos A.P."/>
            <person name="Chu Y."/>
            <person name="Guimaraes A.M."/>
            <person name="Pagliaro A."/>
            <person name="Messick J.B."/>
        </authorList>
    </citation>
    <scope>NUCLEOTIDE SEQUENCE [LARGE SCALE GENOMIC DNA]</scope>
    <source>
        <strain evidence="14 15">Indiana</strain>
    </source>
</reference>
<evidence type="ECO:0000256" key="9">
    <source>
        <dbReference type="ARBA" id="ARBA00022777"/>
    </source>
</evidence>
<dbReference type="GO" id="GO:0005524">
    <property type="term" value="F:ATP binding"/>
    <property type="evidence" value="ECO:0007669"/>
    <property type="project" value="UniProtKB-KW"/>
</dbReference>
<proteinExistence type="inferred from homology"/>
<dbReference type="Pfam" id="PF00625">
    <property type="entry name" value="Guanylate_kin"/>
    <property type="match status" value="1"/>
</dbReference>
<dbReference type="KEGG" id="mpv:PRV_02270"/>
<dbReference type="EMBL" id="CP006771">
    <property type="protein sequence ID" value="AGX89192.1"/>
    <property type="molecule type" value="Genomic_DNA"/>
</dbReference>
<comment type="function">
    <text evidence="1">Essential for recycling GMP and indirectly, cGMP.</text>
</comment>
<dbReference type="EC" id="2.7.4.8" evidence="4"/>
<dbReference type="NCBIfam" id="TIGR03263">
    <property type="entry name" value="guanyl_kin"/>
    <property type="match status" value="1"/>
</dbReference>
<keyword evidence="8" id="KW-0547">Nucleotide-binding</keyword>
<evidence type="ECO:0000256" key="12">
    <source>
        <dbReference type="ARBA" id="ARBA00048594"/>
    </source>
</evidence>
<dbReference type="SMART" id="SM00072">
    <property type="entry name" value="GuKc"/>
    <property type="match status" value="1"/>
</dbReference>
<keyword evidence="6" id="KW-0963">Cytoplasm</keyword>
<evidence type="ECO:0000256" key="7">
    <source>
        <dbReference type="ARBA" id="ARBA00022679"/>
    </source>
</evidence>
<keyword evidence="9" id="KW-0418">Kinase</keyword>
<evidence type="ECO:0000259" key="13">
    <source>
        <dbReference type="PROSITE" id="PS50052"/>
    </source>
</evidence>
<dbReference type="PATRIC" id="fig|1403316.3.peg.423"/>
<accession>U5NCN9</accession>
<dbReference type="InterPro" id="IPR017665">
    <property type="entry name" value="Guanylate_kinase"/>
</dbReference>
<dbReference type="SUPFAM" id="SSF52540">
    <property type="entry name" value="P-loop containing nucleoside triphosphate hydrolases"/>
    <property type="match status" value="1"/>
</dbReference>
<dbReference type="STRING" id="1403316.PRV_02270"/>
<dbReference type="PANTHER" id="PTHR23117:SF13">
    <property type="entry name" value="GUANYLATE KINASE"/>
    <property type="match status" value="1"/>
</dbReference>
<dbReference type="CDD" id="cd00071">
    <property type="entry name" value="GMPK"/>
    <property type="match status" value="1"/>
</dbReference>
<dbReference type="HOGENOM" id="CLU_001715_1_0_14"/>
<evidence type="ECO:0000313" key="15">
    <source>
        <dbReference type="Proteomes" id="UP000017119"/>
    </source>
</evidence>
<keyword evidence="10" id="KW-0067">ATP-binding</keyword>
<sequence>MKNEELNLSINISCTSRSPRKGEINKKDYYFISKEEFQSLIVENKFLEYAYFFGEYYGTLRDTVQELLENGRNVILEIEVLGFHQIKEKVKDFISIFIYPPSIEHLKERLLLRKTENSESIVKRLQKAEEELKEIINFQYKVLNDSIDQALLSLTQIVTQEINKG</sequence>
<dbReference type="GO" id="GO:0005829">
    <property type="term" value="C:cytosol"/>
    <property type="evidence" value="ECO:0007669"/>
    <property type="project" value="TreeGrafter"/>
</dbReference>
<evidence type="ECO:0000256" key="8">
    <source>
        <dbReference type="ARBA" id="ARBA00022741"/>
    </source>
</evidence>
<comment type="subcellular location">
    <subcellularLocation>
        <location evidence="2">Cytoplasm</location>
    </subcellularLocation>
</comment>
<feature type="domain" description="Guanylate kinase-like" evidence="13">
    <location>
        <begin position="1"/>
        <end position="159"/>
    </location>
</feature>
<dbReference type="FunFam" id="3.30.63.10:FF:000005">
    <property type="entry name" value="Guanylate kinase"/>
    <property type="match status" value="1"/>
</dbReference>
<comment type="catalytic activity">
    <reaction evidence="12">
        <text>GMP + ATP = GDP + ADP</text>
        <dbReference type="Rhea" id="RHEA:20780"/>
        <dbReference type="ChEBI" id="CHEBI:30616"/>
        <dbReference type="ChEBI" id="CHEBI:58115"/>
        <dbReference type="ChEBI" id="CHEBI:58189"/>
        <dbReference type="ChEBI" id="CHEBI:456216"/>
        <dbReference type="EC" id="2.7.4.8"/>
    </reaction>
</comment>
<evidence type="ECO:0000256" key="2">
    <source>
        <dbReference type="ARBA" id="ARBA00004496"/>
    </source>
</evidence>
<dbReference type="InterPro" id="IPR027417">
    <property type="entry name" value="P-loop_NTPase"/>
</dbReference>
<keyword evidence="7" id="KW-0808">Transferase</keyword>
<dbReference type="PROSITE" id="PS50052">
    <property type="entry name" value="GUANYLATE_KINASE_2"/>
    <property type="match status" value="1"/>
</dbReference>
<evidence type="ECO:0000256" key="4">
    <source>
        <dbReference type="ARBA" id="ARBA00012961"/>
    </source>
</evidence>
<dbReference type="InterPro" id="IPR008144">
    <property type="entry name" value="Guanylate_kin-like_dom"/>
</dbReference>
<evidence type="ECO:0000256" key="6">
    <source>
        <dbReference type="ARBA" id="ARBA00022490"/>
    </source>
</evidence>
<evidence type="ECO:0000256" key="11">
    <source>
        <dbReference type="ARBA" id="ARBA00030128"/>
    </source>
</evidence>
<gene>
    <name evidence="14" type="ORF">PRV_02270</name>
</gene>
<dbReference type="Proteomes" id="UP000017119">
    <property type="component" value="Chromosome"/>
</dbReference>
<evidence type="ECO:0000256" key="1">
    <source>
        <dbReference type="ARBA" id="ARBA00003531"/>
    </source>
</evidence>
<evidence type="ECO:0000256" key="10">
    <source>
        <dbReference type="ARBA" id="ARBA00022840"/>
    </source>
</evidence>
<evidence type="ECO:0000256" key="3">
    <source>
        <dbReference type="ARBA" id="ARBA00005790"/>
    </source>
</evidence>
<evidence type="ECO:0000313" key="14">
    <source>
        <dbReference type="EMBL" id="AGX89192.1"/>
    </source>
</evidence>